<dbReference type="PROSITE" id="PS50297">
    <property type="entry name" value="ANK_REP_REGION"/>
    <property type="match status" value="2"/>
</dbReference>
<feature type="chain" id="PRO_5033825996" evidence="5">
    <location>
        <begin position="25"/>
        <end position="326"/>
    </location>
</feature>
<reference evidence="7" key="2">
    <citation type="submission" date="2019-06" db="EMBL/GenBank/DDBJ databases">
        <title>Genomics analysis of Aphanomyces spp. identifies a new class of oomycete effector associated with host adaptation.</title>
        <authorList>
            <person name="Gaulin E."/>
        </authorList>
    </citation>
    <scope>NUCLEOTIDE SEQUENCE</scope>
    <source>
        <strain evidence="7">CBS 578.67</strain>
    </source>
</reference>
<dbReference type="Gene3D" id="1.20.80.10">
    <property type="match status" value="1"/>
</dbReference>
<evidence type="ECO:0000259" key="6">
    <source>
        <dbReference type="PROSITE" id="PS51228"/>
    </source>
</evidence>
<proteinExistence type="predicted"/>
<dbReference type="SUPFAM" id="SSF48403">
    <property type="entry name" value="Ankyrin repeat"/>
    <property type="match status" value="1"/>
</dbReference>
<gene>
    <name evidence="8" type="primary">Aste57867_2396</name>
    <name evidence="7" type="ORF">As57867_002390</name>
    <name evidence="8" type="ORF">ASTE57867_2396</name>
</gene>
<dbReference type="InterPro" id="IPR014352">
    <property type="entry name" value="FERM/acyl-CoA-bd_prot_sf"/>
</dbReference>
<accession>A0A485K8J4</accession>
<evidence type="ECO:0000256" key="5">
    <source>
        <dbReference type="SAM" id="SignalP"/>
    </source>
</evidence>
<dbReference type="PANTHER" id="PTHR24119">
    <property type="entry name" value="ACYL-COA-BINDING DOMAIN-CONTAINING PROTEIN 6"/>
    <property type="match status" value="1"/>
</dbReference>
<sequence length="326" mass="34883">MLTSFRSAAPWVCLGVATVAAAVALHNVYNSPVETNAKKHGHAALLGARATELDKHFAHASAYVSANPKPSPSNEDKLVLYAFFKQATAGDCTAAAPSAVDFVAKAKWDAWHGLVGMPIVEAKKRYLEVVSSLFRDYSYGRAIPPISADAISEGESDGGGGDDVDMGFTPPMSQEIVDKTTKEWQVEENAFHFAKTGQMDAVQTLLASADHAIDTKDDEGRTMLHWAVDRDQADVVASLLAQGADVNATVCTTLPCAGVDVIVQDNDGMTPLHYAISCEHVPLIDLLLDHGADPHVEDQDGETPFAYASAAIRTHITEVLERLEAN</sequence>
<dbReference type="EMBL" id="CAADRA010000274">
    <property type="protein sequence ID" value="VFT79597.1"/>
    <property type="molecule type" value="Genomic_DNA"/>
</dbReference>
<dbReference type="InterPro" id="IPR022408">
    <property type="entry name" value="Acyl-CoA-binding_prot_CS"/>
</dbReference>
<dbReference type="Pfam" id="PF12796">
    <property type="entry name" value="Ank_2"/>
    <property type="match status" value="1"/>
</dbReference>
<evidence type="ECO:0000256" key="3">
    <source>
        <dbReference type="ARBA" id="ARBA00023121"/>
    </source>
</evidence>
<feature type="repeat" description="ANK" evidence="4">
    <location>
        <begin position="267"/>
        <end position="299"/>
    </location>
</feature>
<feature type="domain" description="ACB" evidence="6">
    <location>
        <begin position="53"/>
        <end position="139"/>
    </location>
</feature>
<keyword evidence="5" id="KW-0732">Signal</keyword>
<evidence type="ECO:0000256" key="2">
    <source>
        <dbReference type="ARBA" id="ARBA00023043"/>
    </source>
</evidence>
<dbReference type="SMART" id="SM00248">
    <property type="entry name" value="ANK"/>
    <property type="match status" value="2"/>
</dbReference>
<dbReference type="Pfam" id="PF00887">
    <property type="entry name" value="ACBP"/>
    <property type="match status" value="1"/>
</dbReference>
<keyword evidence="2 4" id="KW-0040">ANK repeat</keyword>
<keyword evidence="1" id="KW-0677">Repeat</keyword>
<reference evidence="8 9" key="1">
    <citation type="submission" date="2019-03" db="EMBL/GenBank/DDBJ databases">
        <authorList>
            <person name="Gaulin E."/>
            <person name="Dumas B."/>
        </authorList>
    </citation>
    <scope>NUCLEOTIDE SEQUENCE [LARGE SCALE GENOMIC DNA]</scope>
    <source>
        <strain evidence="8">CBS 568.67</strain>
    </source>
</reference>
<dbReference type="SUPFAM" id="SSF47027">
    <property type="entry name" value="Acyl-CoA binding protein"/>
    <property type="match status" value="1"/>
</dbReference>
<keyword evidence="9" id="KW-1185">Reference proteome</keyword>
<dbReference type="PANTHER" id="PTHR24119:SF0">
    <property type="entry name" value="ACYL-COA-BINDING DOMAIN-CONTAINING PROTEIN 6"/>
    <property type="match status" value="1"/>
</dbReference>
<dbReference type="Pfam" id="PF13857">
    <property type="entry name" value="Ank_5"/>
    <property type="match status" value="1"/>
</dbReference>
<dbReference type="InterPro" id="IPR036770">
    <property type="entry name" value="Ankyrin_rpt-contain_sf"/>
</dbReference>
<dbReference type="EMBL" id="VJMH01000274">
    <property type="protein sequence ID" value="KAF0717269.1"/>
    <property type="molecule type" value="Genomic_DNA"/>
</dbReference>
<keyword evidence="3" id="KW-0446">Lipid-binding</keyword>
<feature type="signal peptide" evidence="5">
    <location>
        <begin position="1"/>
        <end position="24"/>
    </location>
</feature>
<dbReference type="OrthoDB" id="10254927at2759"/>
<evidence type="ECO:0000313" key="9">
    <source>
        <dbReference type="Proteomes" id="UP000332933"/>
    </source>
</evidence>
<dbReference type="Gene3D" id="1.25.40.20">
    <property type="entry name" value="Ankyrin repeat-containing domain"/>
    <property type="match status" value="2"/>
</dbReference>
<name>A0A485K8J4_9STRA</name>
<dbReference type="Proteomes" id="UP000332933">
    <property type="component" value="Unassembled WGS sequence"/>
</dbReference>
<dbReference type="InterPro" id="IPR000582">
    <property type="entry name" value="Acyl-CoA-binding_protein"/>
</dbReference>
<organism evidence="8 9">
    <name type="scientific">Aphanomyces stellatus</name>
    <dbReference type="NCBI Taxonomy" id="120398"/>
    <lineage>
        <taxon>Eukaryota</taxon>
        <taxon>Sar</taxon>
        <taxon>Stramenopiles</taxon>
        <taxon>Oomycota</taxon>
        <taxon>Saprolegniomycetes</taxon>
        <taxon>Saprolegniales</taxon>
        <taxon>Verrucalvaceae</taxon>
        <taxon>Aphanomyces</taxon>
    </lineage>
</organism>
<evidence type="ECO:0000256" key="4">
    <source>
        <dbReference type="PROSITE-ProRule" id="PRU00023"/>
    </source>
</evidence>
<evidence type="ECO:0000313" key="8">
    <source>
        <dbReference type="EMBL" id="VFT79597.1"/>
    </source>
</evidence>
<dbReference type="PROSITE" id="PS51228">
    <property type="entry name" value="ACB_2"/>
    <property type="match status" value="1"/>
</dbReference>
<evidence type="ECO:0000313" key="7">
    <source>
        <dbReference type="EMBL" id="KAF0717269.1"/>
    </source>
</evidence>
<dbReference type="GO" id="GO:0000062">
    <property type="term" value="F:fatty-acyl-CoA binding"/>
    <property type="evidence" value="ECO:0007669"/>
    <property type="project" value="InterPro"/>
</dbReference>
<dbReference type="InterPro" id="IPR002110">
    <property type="entry name" value="Ankyrin_rpt"/>
</dbReference>
<feature type="repeat" description="ANK" evidence="4">
    <location>
        <begin position="219"/>
        <end position="251"/>
    </location>
</feature>
<dbReference type="PRINTS" id="PR01415">
    <property type="entry name" value="ANKYRIN"/>
</dbReference>
<dbReference type="PRINTS" id="PR00689">
    <property type="entry name" value="ACOABINDINGP"/>
</dbReference>
<dbReference type="PROSITE" id="PS00880">
    <property type="entry name" value="ACB_1"/>
    <property type="match status" value="1"/>
</dbReference>
<dbReference type="InterPro" id="IPR035984">
    <property type="entry name" value="Acyl-CoA-binding_sf"/>
</dbReference>
<dbReference type="AlphaFoldDB" id="A0A485K8J4"/>
<protein>
    <submittedName>
        <fullName evidence="8">Aste57867_2396 protein</fullName>
    </submittedName>
</protein>
<evidence type="ECO:0000256" key="1">
    <source>
        <dbReference type="ARBA" id="ARBA00022737"/>
    </source>
</evidence>
<dbReference type="PROSITE" id="PS50088">
    <property type="entry name" value="ANK_REPEAT"/>
    <property type="match status" value="2"/>
</dbReference>